<feature type="compositionally biased region" description="Polar residues" evidence="1">
    <location>
        <begin position="1"/>
        <end position="14"/>
    </location>
</feature>
<sequence>MSTTEEQNAQQNSPPAIPEPQVEDRHREQAARMAETYRDDRPATVLPGSDGMVSGTAVADWIDEPNEPASERTDAPPE</sequence>
<feature type="compositionally biased region" description="Basic and acidic residues" evidence="1">
    <location>
        <begin position="22"/>
        <end position="42"/>
    </location>
</feature>
<dbReference type="RefSeq" id="WP_067527019.1">
    <property type="nucleotide sequence ID" value="NZ_JABELX010000018.1"/>
</dbReference>
<dbReference type="AlphaFoldDB" id="A0A849C8Y2"/>
<dbReference type="EMBL" id="JABELX010000018">
    <property type="protein sequence ID" value="NNH75052.1"/>
    <property type="molecule type" value="Genomic_DNA"/>
</dbReference>
<comment type="caution">
    <text evidence="2">The sequence shown here is derived from an EMBL/GenBank/DDBJ whole genome shotgun (WGS) entry which is preliminary data.</text>
</comment>
<name>A0A849C8Y2_9NOCA</name>
<accession>A0A849C8Y2</accession>
<proteinExistence type="predicted"/>
<feature type="compositionally biased region" description="Basic and acidic residues" evidence="1">
    <location>
        <begin position="69"/>
        <end position="78"/>
    </location>
</feature>
<gene>
    <name evidence="2" type="ORF">HLB23_35260</name>
</gene>
<protein>
    <submittedName>
        <fullName evidence="2">Uncharacterized protein</fullName>
    </submittedName>
</protein>
<evidence type="ECO:0000256" key="1">
    <source>
        <dbReference type="SAM" id="MobiDB-lite"/>
    </source>
</evidence>
<evidence type="ECO:0000313" key="2">
    <source>
        <dbReference type="EMBL" id="NNH75052.1"/>
    </source>
</evidence>
<organism evidence="2 3">
    <name type="scientific">Nocardia uniformis</name>
    <dbReference type="NCBI Taxonomy" id="53432"/>
    <lineage>
        <taxon>Bacteria</taxon>
        <taxon>Bacillati</taxon>
        <taxon>Actinomycetota</taxon>
        <taxon>Actinomycetes</taxon>
        <taxon>Mycobacteriales</taxon>
        <taxon>Nocardiaceae</taxon>
        <taxon>Nocardia</taxon>
    </lineage>
</organism>
<evidence type="ECO:0000313" key="3">
    <source>
        <dbReference type="Proteomes" id="UP000586827"/>
    </source>
</evidence>
<dbReference type="Proteomes" id="UP000586827">
    <property type="component" value="Unassembled WGS sequence"/>
</dbReference>
<keyword evidence="3" id="KW-1185">Reference proteome</keyword>
<feature type="region of interest" description="Disordered" evidence="1">
    <location>
        <begin position="1"/>
        <end position="78"/>
    </location>
</feature>
<reference evidence="2 3" key="1">
    <citation type="submission" date="2020-05" db="EMBL/GenBank/DDBJ databases">
        <title>MicrobeNet Type strains.</title>
        <authorList>
            <person name="Nicholson A.C."/>
        </authorList>
    </citation>
    <scope>NUCLEOTIDE SEQUENCE [LARGE SCALE GENOMIC DNA]</scope>
    <source>
        <strain evidence="2 3">JCM 3224</strain>
    </source>
</reference>